<evidence type="ECO:0000313" key="2">
    <source>
        <dbReference type="EMBL" id="CAJ1370201.1"/>
    </source>
</evidence>
<gene>
    <name evidence="2" type="ORF">EVOR1521_LOCUS829</name>
</gene>
<organism evidence="2 3">
    <name type="scientific">Effrenium voratum</name>
    <dbReference type="NCBI Taxonomy" id="2562239"/>
    <lineage>
        <taxon>Eukaryota</taxon>
        <taxon>Sar</taxon>
        <taxon>Alveolata</taxon>
        <taxon>Dinophyceae</taxon>
        <taxon>Suessiales</taxon>
        <taxon>Symbiodiniaceae</taxon>
        <taxon>Effrenium</taxon>
    </lineage>
</organism>
<sequence>MAQRSARPARRGRAAAAALLALGAAWCFAPSAGAGGARTASGGGLRAKGEQLEYFDVYTKEQKVMWEEEFLQLLDGSRADQRSIGEQEKIER</sequence>
<feature type="chain" id="PRO_5041449922" evidence="1">
    <location>
        <begin position="34"/>
        <end position="92"/>
    </location>
</feature>
<feature type="signal peptide" evidence="1">
    <location>
        <begin position="1"/>
        <end position="33"/>
    </location>
</feature>
<reference evidence="2" key="1">
    <citation type="submission" date="2023-08" db="EMBL/GenBank/DDBJ databases">
        <authorList>
            <person name="Chen Y."/>
            <person name="Shah S."/>
            <person name="Dougan E. K."/>
            <person name="Thang M."/>
            <person name="Chan C."/>
        </authorList>
    </citation>
    <scope>NUCLEOTIDE SEQUENCE</scope>
</reference>
<name>A0AA36MGC2_9DINO</name>
<feature type="non-terminal residue" evidence="2">
    <location>
        <position position="1"/>
    </location>
</feature>
<proteinExistence type="predicted"/>
<dbReference type="EMBL" id="CAUJNA010000002">
    <property type="protein sequence ID" value="CAJ1370201.1"/>
    <property type="molecule type" value="Genomic_DNA"/>
</dbReference>
<protein>
    <submittedName>
        <fullName evidence="2">Uncharacterized protein</fullName>
    </submittedName>
</protein>
<accession>A0AA36MGC2</accession>
<evidence type="ECO:0000313" key="3">
    <source>
        <dbReference type="Proteomes" id="UP001178507"/>
    </source>
</evidence>
<evidence type="ECO:0000256" key="1">
    <source>
        <dbReference type="SAM" id="SignalP"/>
    </source>
</evidence>
<dbReference type="AlphaFoldDB" id="A0AA36MGC2"/>
<comment type="caution">
    <text evidence="2">The sequence shown here is derived from an EMBL/GenBank/DDBJ whole genome shotgun (WGS) entry which is preliminary data.</text>
</comment>
<keyword evidence="1" id="KW-0732">Signal</keyword>
<keyword evidence="3" id="KW-1185">Reference proteome</keyword>
<dbReference type="Proteomes" id="UP001178507">
    <property type="component" value="Unassembled WGS sequence"/>
</dbReference>